<reference evidence="2" key="1">
    <citation type="submission" date="2021-05" db="EMBL/GenBank/DDBJ databases">
        <title>Comparative genomics of three Colletotrichum scovillei strains and genetic complementation revealed genes involved fungal growth and virulence on chili pepper.</title>
        <authorList>
            <person name="Hsieh D.-K."/>
            <person name="Chuang S.-C."/>
            <person name="Chen C.-Y."/>
            <person name="Chao Y.-T."/>
            <person name="Lu M.-Y.J."/>
            <person name="Lee M.-H."/>
            <person name="Shih M.-C."/>
        </authorList>
    </citation>
    <scope>NUCLEOTIDE SEQUENCE</scope>
    <source>
        <strain evidence="2">Coll-153</strain>
    </source>
</reference>
<dbReference type="Proteomes" id="UP000699042">
    <property type="component" value="Unassembled WGS sequence"/>
</dbReference>
<sequence length="583" mass="65999">MSGFEIAGLVLGSIPLITKAFDDYKRVIATTRTWRNYDREVRGLIRNLMTEHIRLQYVCEKLLSCLVSPNDFELMIEDPFGPLWKQEGVQRKIKTRLYRSFDTFQHVMEDMEAAINDIKQCLGLDAQGKAKWTEESTIIKEFKRASFALNKSTYKYAIDTIRKDITVLESIIDTNIHMEPARKQRYKGRLVGLIRQVSANMYFALRNSISCDCDCRHQVHLDLTPDSEDATHDLDDAAIIEKIGLQLAMTYQTDTGRATSEKPGQQNLWEEVTVRASAPQATYTLETTPTPQSPARPKRKVVSFASSRQSTITTTCIEQPTIARATMSTMPALNLSSRSINLTRQVNLCAELRRGHEKAATDIYGTISHQSAGKSWKFAVYPKAQPSNQHVRSAMSLKQILEDPLSIGIPYVAKLHLAKMISSSFLQLHQTPWLPNILTNQDVFFIKNESQSLLDYRQAFIMKEFPEKAREDVSLNSDACNPALLSLGILLLELKLGTTIERLRHRYEMSGDGTRNFDYDALVAQRLLQEMPADSEYFVSAVQRCIGAGFGRSKLDFNDEAFRQDVYEKIVAPLEADLAASTL</sequence>
<keyword evidence="3" id="KW-1185">Reference proteome</keyword>
<dbReference type="Pfam" id="PF24476">
    <property type="entry name" value="DUF7580"/>
    <property type="match status" value="1"/>
</dbReference>
<organism evidence="2 3">
    <name type="scientific">Colletotrichum scovillei</name>
    <dbReference type="NCBI Taxonomy" id="1209932"/>
    <lineage>
        <taxon>Eukaryota</taxon>
        <taxon>Fungi</taxon>
        <taxon>Dikarya</taxon>
        <taxon>Ascomycota</taxon>
        <taxon>Pezizomycotina</taxon>
        <taxon>Sordariomycetes</taxon>
        <taxon>Hypocreomycetidae</taxon>
        <taxon>Glomerellales</taxon>
        <taxon>Glomerellaceae</taxon>
        <taxon>Colletotrichum</taxon>
        <taxon>Colletotrichum acutatum species complex</taxon>
    </lineage>
</organism>
<dbReference type="PANTHER" id="PTHR35186">
    <property type="entry name" value="ANK_REP_REGION DOMAIN-CONTAINING PROTEIN"/>
    <property type="match status" value="1"/>
</dbReference>
<gene>
    <name evidence="2" type="ORF">JMJ77_000934</name>
</gene>
<feature type="domain" description="DUF7580" evidence="1">
    <location>
        <begin position="198"/>
        <end position="579"/>
    </location>
</feature>
<protein>
    <submittedName>
        <fullName evidence="2">C-14 sterol reductase</fullName>
    </submittedName>
</protein>
<name>A0A9P7RDW7_9PEZI</name>
<proteinExistence type="predicted"/>
<dbReference type="OrthoDB" id="3565018at2759"/>
<evidence type="ECO:0000259" key="1">
    <source>
        <dbReference type="Pfam" id="PF24476"/>
    </source>
</evidence>
<evidence type="ECO:0000313" key="2">
    <source>
        <dbReference type="EMBL" id="KAG7053854.1"/>
    </source>
</evidence>
<comment type="caution">
    <text evidence="2">The sequence shown here is derived from an EMBL/GenBank/DDBJ whole genome shotgun (WGS) entry which is preliminary data.</text>
</comment>
<dbReference type="AlphaFoldDB" id="A0A9P7RDW7"/>
<dbReference type="InterPro" id="IPR056002">
    <property type="entry name" value="DUF7580"/>
</dbReference>
<accession>A0A9P7RDW7</accession>
<dbReference type="EMBL" id="JAESDN010000003">
    <property type="protein sequence ID" value="KAG7053854.1"/>
    <property type="molecule type" value="Genomic_DNA"/>
</dbReference>
<dbReference type="PANTHER" id="PTHR35186:SF4">
    <property type="entry name" value="PRION-INHIBITION AND PROPAGATION HELO DOMAIN-CONTAINING PROTEIN"/>
    <property type="match status" value="1"/>
</dbReference>
<evidence type="ECO:0000313" key="3">
    <source>
        <dbReference type="Proteomes" id="UP000699042"/>
    </source>
</evidence>